<feature type="domain" description="WLM" evidence="2">
    <location>
        <begin position="10"/>
        <end position="231"/>
    </location>
</feature>
<comment type="caution">
    <text evidence="3">The sequence shown here is derived from an EMBL/GenBank/DDBJ whole genome shotgun (WGS) entry which is preliminary data.</text>
</comment>
<feature type="compositionally biased region" description="Polar residues" evidence="1">
    <location>
        <begin position="298"/>
        <end position="319"/>
    </location>
</feature>
<evidence type="ECO:0000259" key="2">
    <source>
        <dbReference type="PROSITE" id="PS51397"/>
    </source>
</evidence>
<accession>A0AAV9VH97</accession>
<dbReference type="AlphaFoldDB" id="A0AAV9VH97"/>
<dbReference type="GO" id="GO:0006281">
    <property type="term" value="P:DNA repair"/>
    <property type="evidence" value="ECO:0007669"/>
    <property type="project" value="TreeGrafter"/>
</dbReference>
<dbReference type="InterPro" id="IPR013536">
    <property type="entry name" value="WLM_dom"/>
</dbReference>
<dbReference type="PANTHER" id="PTHR46622:SF1">
    <property type="entry name" value="DNA-DEPENDENT METALLOPROTEASE WSS1"/>
    <property type="match status" value="1"/>
</dbReference>
<organism evidence="3 4">
    <name type="scientific">Orbilia blumenaviensis</name>
    <dbReference type="NCBI Taxonomy" id="1796055"/>
    <lineage>
        <taxon>Eukaryota</taxon>
        <taxon>Fungi</taxon>
        <taxon>Dikarya</taxon>
        <taxon>Ascomycota</taxon>
        <taxon>Pezizomycotina</taxon>
        <taxon>Orbiliomycetes</taxon>
        <taxon>Orbiliales</taxon>
        <taxon>Orbiliaceae</taxon>
        <taxon>Orbilia</taxon>
    </lineage>
</organism>
<feature type="compositionally biased region" description="Basic and acidic residues" evidence="1">
    <location>
        <begin position="217"/>
        <end position="244"/>
    </location>
</feature>
<gene>
    <name evidence="3" type="ORF">TWF730_005095</name>
</gene>
<dbReference type="GO" id="GO:0008237">
    <property type="term" value="F:metallopeptidase activity"/>
    <property type="evidence" value="ECO:0007669"/>
    <property type="project" value="TreeGrafter"/>
</dbReference>
<dbReference type="Proteomes" id="UP001373714">
    <property type="component" value="Unassembled WGS sequence"/>
</dbReference>
<keyword evidence="4" id="KW-1185">Reference proteome</keyword>
<feature type="region of interest" description="Disordered" evidence="1">
    <location>
        <begin position="202"/>
        <end position="349"/>
    </location>
</feature>
<reference evidence="3 4" key="1">
    <citation type="submission" date="2019-10" db="EMBL/GenBank/DDBJ databases">
        <authorList>
            <person name="Palmer J.M."/>
        </authorList>
    </citation>
    <scope>NUCLEOTIDE SEQUENCE [LARGE SCALE GENOMIC DNA]</scope>
    <source>
        <strain evidence="3 4">TWF730</strain>
    </source>
</reference>
<proteinExistence type="predicted"/>
<evidence type="ECO:0000256" key="1">
    <source>
        <dbReference type="SAM" id="MobiDB-lite"/>
    </source>
</evidence>
<evidence type="ECO:0000313" key="3">
    <source>
        <dbReference type="EMBL" id="KAK6361361.1"/>
    </source>
</evidence>
<dbReference type="InterPro" id="IPR053000">
    <property type="entry name" value="WSS1-like_metalloprotease"/>
</dbReference>
<protein>
    <recommendedName>
        <fullName evidence="2">WLM domain-containing protein</fullName>
    </recommendedName>
</protein>
<evidence type="ECO:0000313" key="4">
    <source>
        <dbReference type="Proteomes" id="UP001373714"/>
    </source>
</evidence>
<dbReference type="EMBL" id="JAVHNS010000002">
    <property type="protein sequence ID" value="KAK6361361.1"/>
    <property type="molecule type" value="Genomic_DNA"/>
</dbReference>
<dbReference type="GO" id="GO:0005634">
    <property type="term" value="C:nucleus"/>
    <property type="evidence" value="ECO:0007669"/>
    <property type="project" value="TreeGrafter"/>
</dbReference>
<dbReference type="PANTHER" id="PTHR46622">
    <property type="entry name" value="DNA-DEPENDENT METALLOPROTEASE WSS1"/>
    <property type="match status" value="1"/>
</dbReference>
<feature type="compositionally biased region" description="Basic and acidic residues" evidence="1">
    <location>
        <begin position="258"/>
        <end position="273"/>
    </location>
</feature>
<name>A0AAV9VH97_9PEZI</name>
<dbReference type="Pfam" id="PF08325">
    <property type="entry name" value="WLM"/>
    <property type="match status" value="1"/>
</dbReference>
<dbReference type="PROSITE" id="PS51397">
    <property type="entry name" value="WLM"/>
    <property type="match status" value="1"/>
</dbReference>
<sequence>MPLGFERLNERAQRPNKNINFIKPLDGPDKAIAQDILERVAAIVYPIMKKNHLYVMALEEFPPNREFWGRNFNAGEVIQLVLKNPHNAKKWHNHSRRFHKHRLGYVSELAELKGKGYTGEGFWGKGTSLHPSANLTGDQQIPKEELPEDLCGGVYRRVKKKRDPRKKVDYQEQKRRRIIKKFGSLEGNTVGGDDELRLELEKGKKPKGKPRVASSARGRDLRAEAALKRFETQKKEEEAKKEENVDSESESESEGEGELVKLEDDEVDMKAMMEEMSALACGGSQASESSKDAFPEIGNNNDSITASSSRSVETPTNKPGRSDVRQTRKQKKEPAVIVLSDDDDMPQVTTSKSVANKLRKETDTKKPGTLQSSTPAKVVNLEEGEKEIQERLCGACQMSNDHNMITCMVCSNVLREGVQAWKCKSESCKNSDSGYRNSIDVLYCGVCGRKR</sequence>
<feature type="compositionally biased region" description="Acidic residues" evidence="1">
    <location>
        <begin position="245"/>
        <end position="257"/>
    </location>
</feature>